<dbReference type="PANTHER" id="PTHR46598:SF5">
    <property type="entry name" value="PENTACOTRIPEPTIDE-REPEAT REGION OF PRORP DOMAIN-CONTAINING PROTEIN"/>
    <property type="match status" value="1"/>
</dbReference>
<accession>A0A9P0Z6S8</accession>
<dbReference type="InterPro" id="IPR002885">
    <property type="entry name" value="PPR_rpt"/>
</dbReference>
<evidence type="ECO:0008006" key="7">
    <source>
        <dbReference type="Google" id="ProtNLM"/>
    </source>
</evidence>
<dbReference type="AlphaFoldDB" id="A0A9P0Z6S8"/>
<evidence type="ECO:0000256" key="3">
    <source>
        <dbReference type="PROSITE-ProRule" id="PRU00708"/>
    </source>
</evidence>
<organism evidence="5 6">
    <name type="scientific">Cuscuta europaea</name>
    <name type="common">European dodder</name>
    <dbReference type="NCBI Taxonomy" id="41803"/>
    <lineage>
        <taxon>Eukaryota</taxon>
        <taxon>Viridiplantae</taxon>
        <taxon>Streptophyta</taxon>
        <taxon>Embryophyta</taxon>
        <taxon>Tracheophyta</taxon>
        <taxon>Spermatophyta</taxon>
        <taxon>Magnoliopsida</taxon>
        <taxon>eudicotyledons</taxon>
        <taxon>Gunneridae</taxon>
        <taxon>Pentapetalae</taxon>
        <taxon>asterids</taxon>
        <taxon>lamiids</taxon>
        <taxon>Solanales</taxon>
        <taxon>Convolvulaceae</taxon>
        <taxon>Cuscuteae</taxon>
        <taxon>Cuscuta</taxon>
        <taxon>Cuscuta subgen. Cuscuta</taxon>
    </lineage>
</organism>
<dbReference type="NCBIfam" id="TIGR00756">
    <property type="entry name" value="PPR"/>
    <property type="match status" value="1"/>
</dbReference>
<gene>
    <name evidence="5" type="ORF">CEURO_LOCUS11658</name>
</gene>
<protein>
    <recommendedName>
        <fullName evidence="7">Pentatricopeptide repeat-containing protein</fullName>
    </recommendedName>
</protein>
<evidence type="ECO:0000256" key="1">
    <source>
        <dbReference type="ARBA" id="ARBA00007626"/>
    </source>
</evidence>
<reference evidence="5" key="1">
    <citation type="submission" date="2022-07" db="EMBL/GenBank/DDBJ databases">
        <authorList>
            <person name="Macas J."/>
            <person name="Novak P."/>
            <person name="Neumann P."/>
        </authorList>
    </citation>
    <scope>NUCLEOTIDE SEQUENCE</scope>
</reference>
<feature type="region of interest" description="Disordered" evidence="4">
    <location>
        <begin position="1"/>
        <end position="64"/>
    </location>
</feature>
<feature type="compositionally biased region" description="Low complexity" evidence="4">
    <location>
        <begin position="54"/>
        <end position="64"/>
    </location>
</feature>
<evidence type="ECO:0000313" key="6">
    <source>
        <dbReference type="Proteomes" id="UP001152484"/>
    </source>
</evidence>
<dbReference type="OrthoDB" id="185373at2759"/>
<comment type="caution">
    <text evidence="5">The sequence shown here is derived from an EMBL/GenBank/DDBJ whole genome shotgun (WGS) entry which is preliminary data.</text>
</comment>
<evidence type="ECO:0000256" key="4">
    <source>
        <dbReference type="SAM" id="MobiDB-lite"/>
    </source>
</evidence>
<dbReference type="PANTHER" id="PTHR46598">
    <property type="entry name" value="BNAC05G43320D PROTEIN"/>
    <property type="match status" value="1"/>
</dbReference>
<dbReference type="Pfam" id="PF13041">
    <property type="entry name" value="PPR_2"/>
    <property type="match status" value="1"/>
</dbReference>
<feature type="repeat" description="PPR" evidence="3">
    <location>
        <begin position="231"/>
        <end position="265"/>
    </location>
</feature>
<dbReference type="Pfam" id="PF01535">
    <property type="entry name" value="PPR"/>
    <property type="match status" value="1"/>
</dbReference>
<dbReference type="PROSITE" id="PS51375">
    <property type="entry name" value="PPR"/>
    <property type="match status" value="1"/>
</dbReference>
<evidence type="ECO:0000313" key="5">
    <source>
        <dbReference type="EMBL" id="CAH9091657.1"/>
    </source>
</evidence>
<keyword evidence="2" id="KW-0677">Repeat</keyword>
<feature type="compositionally biased region" description="Polar residues" evidence="4">
    <location>
        <begin position="35"/>
        <end position="53"/>
    </location>
</feature>
<dbReference type="Proteomes" id="UP001152484">
    <property type="component" value="Unassembled WGS sequence"/>
</dbReference>
<feature type="compositionally biased region" description="Low complexity" evidence="4">
    <location>
        <begin position="1"/>
        <end position="25"/>
    </location>
</feature>
<name>A0A9P0Z6S8_CUSEU</name>
<dbReference type="EMBL" id="CAMAPE010000027">
    <property type="protein sequence ID" value="CAH9091657.1"/>
    <property type="molecule type" value="Genomic_DNA"/>
</dbReference>
<dbReference type="Gene3D" id="1.25.40.10">
    <property type="entry name" value="Tetratricopeptide repeat domain"/>
    <property type="match status" value="1"/>
</dbReference>
<keyword evidence="6" id="KW-1185">Reference proteome</keyword>
<dbReference type="InterPro" id="IPR011990">
    <property type="entry name" value="TPR-like_helical_dom_sf"/>
</dbReference>
<evidence type="ECO:0000256" key="2">
    <source>
        <dbReference type="ARBA" id="ARBA00022737"/>
    </source>
</evidence>
<feature type="non-terminal residue" evidence="5">
    <location>
        <position position="1"/>
    </location>
</feature>
<sequence>MNTTTPPSDFSSFSSTNSRLSLRRLSPPPPGSAKLTITSAASRAKVTQSSHSKTPNTTTTTTTSLIITTPDQLSNKNPQQDQPLLTLLQQRKIEEAWLAYTGSDQLPNSTCLSRLVSQLSYQKTHDGLTRAQSIVRRLHHDNQLHLLDCNSLGLLAVAAAKSGHILYATSIIKSMLKSGYLPHVKAWSAVISRLSSSGDDGPTEALTLFDLVTKRVQRISDPNVIKDSTPDTASYNAVLNACANIGDTRKFLQLFEGMSEFGCEPDVLTYNVMMKLCARADRKELLVFVLERIIQKRIPLCMTTLQSLVAAYVGFGDLESAEKIVQAMREGRRDLCKILRDSTVKEIGLRQTEQILNESDVFKELLPNCLNSGDKEPPELPHVF</sequence>
<comment type="similarity">
    <text evidence="1">Belongs to the PPR family. P subfamily.</text>
</comment>
<proteinExistence type="inferred from homology"/>